<dbReference type="VEuPathDB" id="FungiDB:PGUG_05770"/>
<evidence type="ECO:0000256" key="1">
    <source>
        <dbReference type="ARBA" id="ARBA00004173"/>
    </source>
</evidence>
<dbReference type="GO" id="GO:0003735">
    <property type="term" value="F:structural constituent of ribosome"/>
    <property type="evidence" value="ECO:0007669"/>
    <property type="project" value="TreeGrafter"/>
</dbReference>
<evidence type="ECO:0000256" key="5">
    <source>
        <dbReference type="ARBA" id="ARBA00023128"/>
    </source>
</evidence>
<dbReference type="RefSeq" id="XP_001482007.2">
    <property type="nucleotide sequence ID" value="XM_001481957.1"/>
</dbReference>
<evidence type="ECO:0000256" key="2">
    <source>
        <dbReference type="ARBA" id="ARBA00009863"/>
    </source>
</evidence>
<dbReference type="GO" id="GO:0005763">
    <property type="term" value="C:mitochondrial small ribosomal subunit"/>
    <property type="evidence" value="ECO:0007669"/>
    <property type="project" value="InterPro"/>
</dbReference>
<keyword evidence="6" id="KW-0687">Ribonucleoprotein</keyword>
<dbReference type="FunCoup" id="A5DR69">
    <property type="interactions" value="117"/>
</dbReference>
<keyword evidence="9" id="KW-1185">Reference proteome</keyword>
<dbReference type="PANTHER" id="PTHR12810:SF0">
    <property type="entry name" value="SMALL RIBOSOMAL SUBUNIT PROTEIN MS29"/>
    <property type="match status" value="1"/>
</dbReference>
<organism evidence="8 9">
    <name type="scientific">Meyerozyma guilliermondii (strain ATCC 6260 / CBS 566 / DSM 6381 / JCM 1539 / NBRC 10279 / NRRL Y-324)</name>
    <name type="common">Yeast</name>
    <name type="synonym">Candida guilliermondii</name>
    <dbReference type="NCBI Taxonomy" id="294746"/>
    <lineage>
        <taxon>Eukaryota</taxon>
        <taxon>Fungi</taxon>
        <taxon>Dikarya</taxon>
        <taxon>Ascomycota</taxon>
        <taxon>Saccharomycotina</taxon>
        <taxon>Pichiomycetes</taxon>
        <taxon>Debaryomycetaceae</taxon>
        <taxon>Meyerozyma</taxon>
    </lineage>
</organism>
<keyword evidence="5" id="KW-0496">Mitochondrion</keyword>
<dbReference type="PANTHER" id="PTHR12810">
    <property type="entry name" value="MITOCHONDRIAL 28S RIBOSOMAL PROTEIN S29"/>
    <property type="match status" value="1"/>
</dbReference>
<accession>A5DR69</accession>
<keyword evidence="3" id="KW-0809">Transit peptide</keyword>
<dbReference type="PIRSF" id="PIRSF036996">
    <property type="entry name" value="RSM23"/>
    <property type="match status" value="1"/>
</dbReference>
<comment type="subcellular location">
    <subcellularLocation>
        <location evidence="1">Mitochondrion</location>
    </subcellularLocation>
</comment>
<dbReference type="eggNOG" id="KOG3928">
    <property type="taxonomic scope" value="Eukaryota"/>
</dbReference>
<evidence type="ECO:0000256" key="4">
    <source>
        <dbReference type="ARBA" id="ARBA00022980"/>
    </source>
</evidence>
<dbReference type="GO" id="GO:0032543">
    <property type="term" value="P:mitochondrial translation"/>
    <property type="evidence" value="ECO:0007669"/>
    <property type="project" value="InterPro"/>
</dbReference>
<dbReference type="GeneID" id="5123771"/>
<dbReference type="AlphaFoldDB" id="A5DR69"/>
<dbReference type="KEGG" id="pgu:PGUG_05770"/>
<dbReference type="InParanoid" id="A5DR69"/>
<sequence length="527" mass="60132">MRCENYCRHPVLCAVPRNAHWSKNLRPRFPNRTMLGFGTCWLPASNRALLGPCSRRSFTVSSASFAKAAPSKDGKKKVKQGFKLKSDPKAKKVKKGGMTHLTFRDAVRALNFEKSAVDFSKLEIGTLNFEKLNDSKDKVVKYSDAAESSLTQLDTFKKYQHHEMFSKPVSMVSDNTMNLENTFMSKLEQETKTNRMCLVGEKGVGKSSLVAQAQALALSKFNGDVVLLHLDYPEKVIEGSSDYIFNKRLGLYQQPMFTKRWIKKLRAANETVLRKLPLTRDSSFVAKKVEYNLKKGENTLYDFLVYNHDFGKVGPSTAFQFFVEELMHHSAQFPILVTIDNFNALTYDTYTQYRHPDFTRIHFTEFEMGSFLLKLASGDLSFKKGGILMAESKDISYSHTLPVALNQEQYDPYWKTNQCDRKVAESLLSNGGITPFEVQTLNKDQTRELMEFWEAAGVLQVRDYPSKPDHRTSEEIIKEREERLASEIVDSAPEEDAEQQFERIVNTHYVMSSGNPGHLVRAVNISY</sequence>
<reference evidence="8 9" key="1">
    <citation type="journal article" date="2009" name="Nature">
        <title>Evolution of pathogenicity and sexual reproduction in eight Candida genomes.</title>
        <authorList>
            <person name="Butler G."/>
            <person name="Rasmussen M.D."/>
            <person name="Lin M.F."/>
            <person name="Santos M.A."/>
            <person name="Sakthikumar S."/>
            <person name="Munro C.A."/>
            <person name="Rheinbay E."/>
            <person name="Grabherr M."/>
            <person name="Forche A."/>
            <person name="Reedy J.L."/>
            <person name="Agrafioti I."/>
            <person name="Arnaud M.B."/>
            <person name="Bates S."/>
            <person name="Brown A.J."/>
            <person name="Brunke S."/>
            <person name="Costanzo M.C."/>
            <person name="Fitzpatrick D.A."/>
            <person name="de Groot P.W."/>
            <person name="Harris D."/>
            <person name="Hoyer L.L."/>
            <person name="Hube B."/>
            <person name="Klis F.M."/>
            <person name="Kodira C."/>
            <person name="Lennard N."/>
            <person name="Logue M.E."/>
            <person name="Martin R."/>
            <person name="Neiman A.M."/>
            <person name="Nikolaou E."/>
            <person name="Quail M.A."/>
            <person name="Quinn J."/>
            <person name="Santos M.C."/>
            <person name="Schmitzberger F.F."/>
            <person name="Sherlock G."/>
            <person name="Shah P."/>
            <person name="Silverstein K.A."/>
            <person name="Skrzypek M.S."/>
            <person name="Soll D."/>
            <person name="Staggs R."/>
            <person name="Stansfield I."/>
            <person name="Stumpf M.P."/>
            <person name="Sudbery P.E."/>
            <person name="Srikantha T."/>
            <person name="Zeng Q."/>
            <person name="Berman J."/>
            <person name="Berriman M."/>
            <person name="Heitman J."/>
            <person name="Gow N.A."/>
            <person name="Lorenz M.C."/>
            <person name="Birren B.W."/>
            <person name="Kellis M."/>
            <person name="Cuomo C.A."/>
        </authorList>
    </citation>
    <scope>NUCLEOTIDE SEQUENCE [LARGE SCALE GENOMIC DNA]</scope>
    <source>
        <strain evidence="9">ATCC 6260 / CBS 566 / DSM 6381 / JCM 1539 / NBRC 10279 / NRRL Y-324</strain>
    </source>
</reference>
<proteinExistence type="inferred from homology"/>
<evidence type="ECO:0000313" key="8">
    <source>
        <dbReference type="EMBL" id="EDK41672.2"/>
    </source>
</evidence>
<evidence type="ECO:0000313" key="9">
    <source>
        <dbReference type="Proteomes" id="UP000001997"/>
    </source>
</evidence>
<dbReference type="EMBL" id="CH408162">
    <property type="protein sequence ID" value="EDK41672.2"/>
    <property type="molecule type" value="Genomic_DNA"/>
</dbReference>
<protein>
    <recommendedName>
        <fullName evidence="7">Small ribosomal subunit protein mS29</fullName>
    </recommendedName>
</protein>
<dbReference type="HOGENOM" id="CLU_039957_0_0_1"/>
<name>A5DR69_PICGU</name>
<dbReference type="Proteomes" id="UP000001997">
    <property type="component" value="Unassembled WGS sequence"/>
</dbReference>
<dbReference type="STRING" id="294746.A5DR69"/>
<comment type="similarity">
    <text evidence="2">Belongs to the mitochondrion-specific ribosomal protein mS29 family.</text>
</comment>
<dbReference type="Pfam" id="PF10236">
    <property type="entry name" value="DAP3"/>
    <property type="match status" value="1"/>
</dbReference>
<gene>
    <name evidence="8" type="ORF">PGUG_05770</name>
</gene>
<evidence type="ECO:0000256" key="3">
    <source>
        <dbReference type="ARBA" id="ARBA00022946"/>
    </source>
</evidence>
<evidence type="ECO:0000256" key="6">
    <source>
        <dbReference type="ARBA" id="ARBA00023274"/>
    </source>
</evidence>
<dbReference type="OrthoDB" id="274828at2759"/>
<dbReference type="InterPro" id="IPR017082">
    <property type="entry name" value="Ribosomal_mS29_fun"/>
</dbReference>
<evidence type="ECO:0000256" key="7">
    <source>
        <dbReference type="ARBA" id="ARBA00035140"/>
    </source>
</evidence>
<dbReference type="InterPro" id="IPR019368">
    <property type="entry name" value="Ribosomal_mS29"/>
</dbReference>
<keyword evidence="4" id="KW-0689">Ribosomal protein</keyword>